<accession>A0AAJ2U5G3</accession>
<reference evidence="1" key="1">
    <citation type="submission" date="2023-10" db="EMBL/GenBank/DDBJ databases">
        <title>Screening of Alkalihalophilus pseudofirmusBZ-TG-HK211 and Its Alleviation of Salt Stress on Rapeseed Growth.</title>
        <authorList>
            <person name="Zhao B."/>
            <person name="Guo T."/>
        </authorList>
    </citation>
    <scope>NUCLEOTIDE SEQUENCE</scope>
    <source>
        <strain evidence="1">BZ-TG-HK211</strain>
    </source>
</reference>
<comment type="caution">
    <text evidence="1">The sequence shown here is derived from an EMBL/GenBank/DDBJ whole genome shotgun (WGS) entry which is preliminary data.</text>
</comment>
<name>A0AAJ2U5G3_ALKPS</name>
<dbReference type="AlphaFoldDB" id="A0AAJ2U5G3"/>
<dbReference type="Proteomes" id="UP001285636">
    <property type="component" value="Unassembled WGS sequence"/>
</dbReference>
<evidence type="ECO:0000313" key="2">
    <source>
        <dbReference type="Proteomes" id="UP001285636"/>
    </source>
</evidence>
<evidence type="ECO:0000313" key="1">
    <source>
        <dbReference type="EMBL" id="MDV2887372.1"/>
    </source>
</evidence>
<proteinExistence type="predicted"/>
<organism evidence="1 2">
    <name type="scientific">Alkalihalophilus pseudofirmus</name>
    <name type="common">Bacillus pseudofirmus</name>
    <dbReference type="NCBI Taxonomy" id="79885"/>
    <lineage>
        <taxon>Bacteria</taxon>
        <taxon>Bacillati</taxon>
        <taxon>Bacillota</taxon>
        <taxon>Bacilli</taxon>
        <taxon>Bacillales</taxon>
        <taxon>Bacillaceae</taxon>
        <taxon>Alkalihalophilus</taxon>
    </lineage>
</organism>
<protein>
    <submittedName>
        <fullName evidence="1">Uncharacterized protein</fullName>
    </submittedName>
</protein>
<dbReference type="EMBL" id="JAWJAY010000012">
    <property type="protein sequence ID" value="MDV2887372.1"/>
    <property type="molecule type" value="Genomic_DNA"/>
</dbReference>
<sequence length="215" mass="23748">MKKYLGVTVLATALVLSGTPADGFAQGKGNSNKAETKFAELEDGRQAKGMETGVITNVEKNQEVFYEGDQLVFTKADIEIDGPQDTLQWYVDGKPYEFGEALNLDLGENNIKLEAKTTFKNGQKAGLVHSTALYELTITVLPKELPKATSFSSEWNTESGKAVGTVKVEYTITINNVKIGGSTNFNKQERDAKFKEIFNEEYNVKFIVEYLAPPQ</sequence>
<dbReference type="RefSeq" id="WP_323467679.1">
    <property type="nucleotide sequence ID" value="NZ_CP144224.1"/>
</dbReference>
<gene>
    <name evidence="1" type="ORF">RYX45_19480</name>
</gene>